<evidence type="ECO:0000313" key="10">
    <source>
        <dbReference type="EMBL" id="OBQ43191.1"/>
    </source>
</evidence>
<dbReference type="InterPro" id="IPR017871">
    <property type="entry name" value="ABC_transporter-like_CS"/>
</dbReference>
<comment type="caution">
    <text evidence="10">The sequence shown here is derived from an EMBL/GenBank/DDBJ whole genome shotgun (WGS) entry which is preliminary data.</text>
</comment>
<evidence type="ECO:0000259" key="9">
    <source>
        <dbReference type="PROSITE" id="PS50893"/>
    </source>
</evidence>
<dbReference type="PROSITE" id="PS00211">
    <property type="entry name" value="ABC_TRANSPORTER_1"/>
    <property type="match status" value="1"/>
</dbReference>
<dbReference type="EMBL" id="LJOW01000066">
    <property type="protein sequence ID" value="OBQ43191.1"/>
    <property type="molecule type" value="Genomic_DNA"/>
</dbReference>
<evidence type="ECO:0000256" key="2">
    <source>
        <dbReference type="ARBA" id="ARBA00009440"/>
    </source>
</evidence>
<dbReference type="InterPro" id="IPR003593">
    <property type="entry name" value="AAA+_ATPase"/>
</dbReference>
<dbReference type="GO" id="GO:0015112">
    <property type="term" value="F:nitrate transmembrane transporter activity"/>
    <property type="evidence" value="ECO:0007669"/>
    <property type="project" value="InterPro"/>
</dbReference>
<keyword evidence="6 10" id="KW-0067">ATP-binding</keyword>
<dbReference type="PANTHER" id="PTHR42788">
    <property type="entry name" value="TAURINE IMPORT ATP-BINDING PROTEIN-RELATED"/>
    <property type="match status" value="1"/>
</dbReference>
<reference evidence="10 11" key="1">
    <citation type="submission" date="2015-09" db="EMBL/GenBank/DDBJ databases">
        <title>Aphanizomenon flos-aquae WA102.</title>
        <authorList>
            <person name="Driscoll C."/>
        </authorList>
    </citation>
    <scope>NUCLEOTIDE SEQUENCE [LARGE SCALE GENOMIC DNA]</scope>
    <source>
        <strain evidence="10">WA102</strain>
    </source>
</reference>
<sequence length="217" mass="24562">CGKSTLLKIIGGFEKATSGSVRLEGKEIRKPGADRMMVFQNYSLLPWLTVRENIRLAVDEVLKNANRAEKITIVNEHLAMVNLTPAADKYPDEISGGMKQRVGIARALAIRPKMLLMDEPFGALDALTRGKLQRQVLDIWEHNRQAVMMITHDVDEAIYMSDRIILMTNGPSANIGEILTVPFAHPRDRMAMRNSTEYFELRNHALNFLDQNFTPEE</sequence>
<keyword evidence="3" id="KW-0813">Transport</keyword>
<evidence type="ECO:0000256" key="8">
    <source>
        <dbReference type="ARBA" id="ARBA00023136"/>
    </source>
</evidence>
<keyword evidence="7" id="KW-1278">Translocase</keyword>
<dbReference type="PANTHER" id="PTHR42788:SF7">
    <property type="entry name" value="NITRATE ABC TRANSPORTER ATP-BINDING PROTEIN"/>
    <property type="match status" value="1"/>
</dbReference>
<dbReference type="CDD" id="cd03293">
    <property type="entry name" value="ABC_NrtD_SsuB_transporters"/>
    <property type="match status" value="1"/>
</dbReference>
<accession>A0A1B7X1C7</accession>
<dbReference type="AlphaFoldDB" id="A0A1B7X1C7"/>
<dbReference type="Gene3D" id="3.40.50.300">
    <property type="entry name" value="P-loop containing nucleotide triphosphate hydrolases"/>
    <property type="match status" value="1"/>
</dbReference>
<feature type="non-terminal residue" evidence="10">
    <location>
        <position position="1"/>
    </location>
</feature>
<dbReference type="SUPFAM" id="SSF52540">
    <property type="entry name" value="P-loop containing nucleoside triphosphate hydrolases"/>
    <property type="match status" value="1"/>
</dbReference>
<dbReference type="GO" id="GO:0005886">
    <property type="term" value="C:plasma membrane"/>
    <property type="evidence" value="ECO:0007669"/>
    <property type="project" value="UniProtKB-SubCell"/>
</dbReference>
<gene>
    <name evidence="10" type="ORF">AN484_13860</name>
</gene>
<dbReference type="PROSITE" id="PS50893">
    <property type="entry name" value="ABC_TRANSPORTER_2"/>
    <property type="match status" value="1"/>
</dbReference>
<keyword evidence="8" id="KW-0472">Membrane</keyword>
<protein>
    <submittedName>
        <fullName evidence="10">Bacitracin ABC transporter ATP-binding protein</fullName>
    </submittedName>
</protein>
<comment type="similarity">
    <text evidence="2">Belongs to the ABC transporter superfamily. Nitrate/nitrite/cyanate uptake transporter (NitT) (TC 3.A.1.16) family.</text>
</comment>
<dbReference type="InterPro" id="IPR003439">
    <property type="entry name" value="ABC_transporter-like_ATP-bd"/>
</dbReference>
<dbReference type="InterPro" id="IPR027417">
    <property type="entry name" value="P-loop_NTPase"/>
</dbReference>
<dbReference type="SMART" id="SM00382">
    <property type="entry name" value="AAA"/>
    <property type="match status" value="1"/>
</dbReference>
<evidence type="ECO:0000313" key="11">
    <source>
        <dbReference type="Proteomes" id="UP000092093"/>
    </source>
</evidence>
<evidence type="ECO:0000256" key="1">
    <source>
        <dbReference type="ARBA" id="ARBA00004417"/>
    </source>
</evidence>
<dbReference type="Pfam" id="PF00005">
    <property type="entry name" value="ABC_tran"/>
    <property type="match status" value="1"/>
</dbReference>
<dbReference type="InterPro" id="IPR050166">
    <property type="entry name" value="ABC_transporter_ATP-bind"/>
</dbReference>
<evidence type="ECO:0000256" key="3">
    <source>
        <dbReference type="ARBA" id="ARBA00022448"/>
    </source>
</evidence>
<dbReference type="InterPro" id="IPR005890">
    <property type="entry name" value="NO3_transporter_ATP-bd-like"/>
</dbReference>
<keyword evidence="5" id="KW-0547">Nucleotide-binding</keyword>
<evidence type="ECO:0000256" key="6">
    <source>
        <dbReference type="ARBA" id="ARBA00022840"/>
    </source>
</evidence>
<proteinExistence type="inferred from homology"/>
<dbReference type="PATRIC" id="fig|1710896.3.peg.1850"/>
<dbReference type="Proteomes" id="UP000092093">
    <property type="component" value="Unassembled WGS sequence"/>
</dbReference>
<name>A0A1B7X1C7_APHFL</name>
<dbReference type="GO" id="GO:0005524">
    <property type="term" value="F:ATP binding"/>
    <property type="evidence" value="ECO:0007669"/>
    <property type="project" value="UniProtKB-KW"/>
</dbReference>
<dbReference type="GO" id="GO:0016887">
    <property type="term" value="F:ATP hydrolysis activity"/>
    <property type="evidence" value="ECO:0007669"/>
    <property type="project" value="InterPro"/>
</dbReference>
<dbReference type="NCBIfam" id="TIGR01184">
    <property type="entry name" value="ntrCD"/>
    <property type="match status" value="1"/>
</dbReference>
<comment type="subcellular location">
    <subcellularLocation>
        <location evidence="1">Cell inner membrane</location>
        <topology evidence="1">Peripheral membrane protein</topology>
    </subcellularLocation>
</comment>
<feature type="domain" description="ABC transporter" evidence="9">
    <location>
        <begin position="1"/>
        <end position="194"/>
    </location>
</feature>
<evidence type="ECO:0000256" key="7">
    <source>
        <dbReference type="ARBA" id="ARBA00022967"/>
    </source>
</evidence>
<evidence type="ECO:0000256" key="5">
    <source>
        <dbReference type="ARBA" id="ARBA00022741"/>
    </source>
</evidence>
<evidence type="ECO:0000256" key="4">
    <source>
        <dbReference type="ARBA" id="ARBA00022475"/>
    </source>
</evidence>
<organism evidence="10 11">
    <name type="scientific">Aphanizomenon flos-aquae WA102</name>
    <dbReference type="NCBI Taxonomy" id="1710896"/>
    <lineage>
        <taxon>Bacteria</taxon>
        <taxon>Bacillati</taxon>
        <taxon>Cyanobacteriota</taxon>
        <taxon>Cyanophyceae</taxon>
        <taxon>Nostocales</taxon>
        <taxon>Aphanizomenonaceae</taxon>
        <taxon>Aphanizomenon</taxon>
    </lineage>
</organism>
<keyword evidence="4" id="KW-1003">Cell membrane</keyword>